<sequence>MKKQAKWEINKRISRAIIGMQIPILMIPKLSAMLELKIAQGATDEELAAAAKQFVEGAHS</sequence>
<accession>A0A0R3DJW6</accession>
<comment type="caution">
    <text evidence="1">The sequence shown here is derived from an EMBL/GenBank/DDBJ whole genome shotgun (WGS) entry which is preliminary data.</text>
</comment>
<keyword evidence="2" id="KW-1185">Reference proteome</keyword>
<evidence type="ECO:0000313" key="2">
    <source>
        <dbReference type="Proteomes" id="UP000051936"/>
    </source>
</evidence>
<reference evidence="1 2" key="1">
    <citation type="submission" date="2015-09" db="EMBL/GenBank/DDBJ databases">
        <title>Draft Genome Sequence of Bradyrhizobium manausense Strain BR 3351T, a Novel Symbiotic Nitrogen-Fixing Alphaproteobacterium Isolated from Brazilian Amazon Rain Forest.</title>
        <authorList>
            <person name="De Araujo J.L."/>
            <person name="Zilli J.E."/>
        </authorList>
    </citation>
    <scope>NUCLEOTIDE SEQUENCE [LARGE SCALE GENOMIC DNA]</scope>
    <source>
        <strain evidence="1 2">BR3351</strain>
    </source>
</reference>
<dbReference type="Proteomes" id="UP000051936">
    <property type="component" value="Unassembled WGS sequence"/>
</dbReference>
<gene>
    <name evidence="1" type="ORF">AOQ71_23320</name>
</gene>
<dbReference type="STRING" id="989370.AOQ71_23320"/>
<organism evidence="1 2">
    <name type="scientific">Bradyrhizobium manausense</name>
    <dbReference type="NCBI Taxonomy" id="989370"/>
    <lineage>
        <taxon>Bacteria</taxon>
        <taxon>Pseudomonadati</taxon>
        <taxon>Pseudomonadota</taxon>
        <taxon>Alphaproteobacteria</taxon>
        <taxon>Hyphomicrobiales</taxon>
        <taxon>Nitrobacteraceae</taxon>
        <taxon>Bradyrhizobium</taxon>
    </lineage>
</organism>
<evidence type="ECO:0000313" key="1">
    <source>
        <dbReference type="EMBL" id="KRQ07506.1"/>
    </source>
</evidence>
<proteinExistence type="predicted"/>
<protein>
    <submittedName>
        <fullName evidence="1">Uncharacterized protein</fullName>
    </submittedName>
</protein>
<dbReference type="RefSeq" id="WP_057751548.1">
    <property type="nucleotide sequence ID" value="NZ_LJYG01000097.1"/>
</dbReference>
<dbReference type="AlphaFoldDB" id="A0A0R3DJW6"/>
<name>A0A0R3DJW6_9BRAD</name>
<dbReference type="EMBL" id="LJYG01000097">
    <property type="protein sequence ID" value="KRQ07506.1"/>
    <property type="molecule type" value="Genomic_DNA"/>
</dbReference>